<dbReference type="GO" id="GO:0004181">
    <property type="term" value="F:metallocarboxypeptidase activity"/>
    <property type="evidence" value="ECO:0007669"/>
    <property type="project" value="InterPro"/>
</dbReference>
<dbReference type="GO" id="GO:0008270">
    <property type="term" value="F:zinc ion binding"/>
    <property type="evidence" value="ECO:0007669"/>
    <property type="project" value="InterPro"/>
</dbReference>
<dbReference type="SMR" id="B4KYR9"/>
<gene>
    <name evidence="13" type="primary">Dmoj\GI12455</name>
    <name evidence="13" type="ORF">Dmoj_GI12455</name>
</gene>
<organism evidence="13 14">
    <name type="scientific">Drosophila mojavensis</name>
    <name type="common">Fruit fly</name>
    <dbReference type="NCBI Taxonomy" id="7230"/>
    <lineage>
        <taxon>Eukaryota</taxon>
        <taxon>Metazoa</taxon>
        <taxon>Ecdysozoa</taxon>
        <taxon>Arthropoda</taxon>
        <taxon>Hexapoda</taxon>
        <taxon>Insecta</taxon>
        <taxon>Pterygota</taxon>
        <taxon>Neoptera</taxon>
        <taxon>Endopterygota</taxon>
        <taxon>Diptera</taxon>
        <taxon>Brachycera</taxon>
        <taxon>Muscomorpha</taxon>
        <taxon>Ephydroidea</taxon>
        <taxon>Drosophilidae</taxon>
        <taxon>Drosophila</taxon>
    </lineage>
</organism>
<dbReference type="PANTHER" id="PTHR11705:SF140">
    <property type="entry name" value="FI02848P-RELATED"/>
    <property type="match status" value="1"/>
</dbReference>
<evidence type="ECO:0000256" key="1">
    <source>
        <dbReference type="ARBA" id="ARBA00001947"/>
    </source>
</evidence>
<accession>B4KYR9</accession>
<evidence type="ECO:0000256" key="4">
    <source>
        <dbReference type="ARBA" id="ARBA00022670"/>
    </source>
</evidence>
<comment type="similarity">
    <text evidence="2 10">Belongs to the peptidase M14 family.</text>
</comment>
<feature type="domain" description="Peptidase M14" evidence="12">
    <location>
        <begin position="52"/>
        <end position="349"/>
    </location>
</feature>
<evidence type="ECO:0000259" key="12">
    <source>
        <dbReference type="PROSITE" id="PS52035"/>
    </source>
</evidence>
<dbReference type="FunCoup" id="B4KYR9">
    <property type="interactions" value="18"/>
</dbReference>
<dbReference type="FunFam" id="3.40.630.10:FF:000084">
    <property type="entry name" value="Carboxypeptidase B2"/>
    <property type="match status" value="1"/>
</dbReference>
<dbReference type="HOGENOM" id="CLU_019326_4_1_1"/>
<dbReference type="SMART" id="SM00631">
    <property type="entry name" value="Zn_pept"/>
    <property type="match status" value="1"/>
</dbReference>
<keyword evidence="3 13" id="KW-0121">Carboxypeptidase</keyword>
<keyword evidence="5" id="KW-0479">Metal-binding</keyword>
<dbReference type="InParanoid" id="B4KYR9"/>
<evidence type="ECO:0000256" key="3">
    <source>
        <dbReference type="ARBA" id="ARBA00022645"/>
    </source>
</evidence>
<dbReference type="MEROPS" id="M14.A17"/>
<protein>
    <recommendedName>
        <fullName evidence="12">Peptidase M14 domain-containing protein</fullName>
    </recommendedName>
</protein>
<evidence type="ECO:0000313" key="14">
    <source>
        <dbReference type="Proteomes" id="UP000009192"/>
    </source>
</evidence>
<evidence type="ECO:0000256" key="6">
    <source>
        <dbReference type="ARBA" id="ARBA00022729"/>
    </source>
</evidence>
<dbReference type="OMA" id="REWMTPM"/>
<dbReference type="PRINTS" id="PR00765">
    <property type="entry name" value="CRBOXYPTASEA"/>
</dbReference>
<keyword evidence="6 11" id="KW-0732">Signal</keyword>
<dbReference type="KEGG" id="dmo:Dmoj_GI12455"/>
<dbReference type="PROSITE" id="PS52035">
    <property type="entry name" value="PEPTIDASE_M14"/>
    <property type="match status" value="1"/>
</dbReference>
<feature type="active site" description="Proton donor/acceptor" evidence="10">
    <location>
        <position position="312"/>
    </location>
</feature>
<dbReference type="OrthoDB" id="3626597at2759"/>
<evidence type="ECO:0000256" key="5">
    <source>
        <dbReference type="ARBA" id="ARBA00022723"/>
    </source>
</evidence>
<dbReference type="Gene3D" id="3.40.630.10">
    <property type="entry name" value="Zn peptidases"/>
    <property type="match status" value="1"/>
</dbReference>
<keyword evidence="4" id="KW-0645">Protease</keyword>
<keyword evidence="8" id="KW-0862">Zinc</keyword>
<dbReference type="eggNOG" id="KOG2650">
    <property type="taxonomic scope" value="Eukaryota"/>
</dbReference>
<keyword evidence="9" id="KW-0482">Metalloprotease</keyword>
<keyword evidence="7 13" id="KW-0378">Hydrolase</keyword>
<evidence type="ECO:0000256" key="10">
    <source>
        <dbReference type="PROSITE-ProRule" id="PRU01379"/>
    </source>
</evidence>
<evidence type="ECO:0000256" key="11">
    <source>
        <dbReference type="SAM" id="SignalP"/>
    </source>
</evidence>
<dbReference type="EMBL" id="CH933809">
    <property type="protein sequence ID" value="EDW17783.1"/>
    <property type="molecule type" value="Genomic_DNA"/>
</dbReference>
<dbReference type="InterPro" id="IPR057246">
    <property type="entry name" value="CARBOXYPEPT_ZN_1"/>
</dbReference>
<dbReference type="PANTHER" id="PTHR11705">
    <property type="entry name" value="PROTEASE FAMILY M14 CARBOXYPEPTIDASE A,B"/>
    <property type="match status" value="1"/>
</dbReference>
<name>B4KYR9_DROMO</name>
<feature type="chain" id="PRO_5002814965" description="Peptidase M14 domain-containing protein" evidence="11">
    <location>
        <begin position="28"/>
        <end position="391"/>
    </location>
</feature>
<evidence type="ECO:0000256" key="2">
    <source>
        <dbReference type="ARBA" id="ARBA00005988"/>
    </source>
</evidence>
<dbReference type="GO" id="GO:0006508">
    <property type="term" value="P:proteolysis"/>
    <property type="evidence" value="ECO:0007669"/>
    <property type="project" value="UniProtKB-KW"/>
</dbReference>
<reference evidence="13 14" key="1">
    <citation type="journal article" date="2007" name="Nature">
        <title>Evolution of genes and genomes on the Drosophila phylogeny.</title>
        <authorList>
            <consortium name="Drosophila 12 Genomes Consortium"/>
            <person name="Clark A.G."/>
            <person name="Eisen M.B."/>
            <person name="Smith D.R."/>
            <person name="Bergman C.M."/>
            <person name="Oliver B."/>
            <person name="Markow T.A."/>
            <person name="Kaufman T.C."/>
            <person name="Kellis M."/>
            <person name="Gelbart W."/>
            <person name="Iyer V.N."/>
            <person name="Pollard D.A."/>
            <person name="Sackton T.B."/>
            <person name="Larracuente A.M."/>
            <person name="Singh N.D."/>
            <person name="Abad J.P."/>
            <person name="Abt D.N."/>
            <person name="Adryan B."/>
            <person name="Aguade M."/>
            <person name="Akashi H."/>
            <person name="Anderson W.W."/>
            <person name="Aquadro C.F."/>
            <person name="Ardell D.H."/>
            <person name="Arguello R."/>
            <person name="Artieri C.G."/>
            <person name="Barbash D.A."/>
            <person name="Barker D."/>
            <person name="Barsanti P."/>
            <person name="Batterham P."/>
            <person name="Batzoglou S."/>
            <person name="Begun D."/>
            <person name="Bhutkar A."/>
            <person name="Blanco E."/>
            <person name="Bosak S.A."/>
            <person name="Bradley R.K."/>
            <person name="Brand A.D."/>
            <person name="Brent M.R."/>
            <person name="Brooks A.N."/>
            <person name="Brown R.H."/>
            <person name="Butlin R.K."/>
            <person name="Caggese C."/>
            <person name="Calvi B.R."/>
            <person name="Bernardo de Carvalho A."/>
            <person name="Caspi A."/>
            <person name="Castrezana S."/>
            <person name="Celniker S.E."/>
            <person name="Chang J.L."/>
            <person name="Chapple C."/>
            <person name="Chatterji S."/>
            <person name="Chinwalla A."/>
            <person name="Civetta A."/>
            <person name="Clifton S.W."/>
            <person name="Comeron J.M."/>
            <person name="Costello J.C."/>
            <person name="Coyne J.A."/>
            <person name="Daub J."/>
            <person name="David R.G."/>
            <person name="Delcher A.L."/>
            <person name="Delehaunty K."/>
            <person name="Do C.B."/>
            <person name="Ebling H."/>
            <person name="Edwards K."/>
            <person name="Eickbush T."/>
            <person name="Evans J.D."/>
            <person name="Filipski A."/>
            <person name="Findeiss S."/>
            <person name="Freyhult E."/>
            <person name="Fulton L."/>
            <person name="Fulton R."/>
            <person name="Garcia A.C."/>
            <person name="Gardiner A."/>
            <person name="Garfield D.A."/>
            <person name="Garvin B.E."/>
            <person name="Gibson G."/>
            <person name="Gilbert D."/>
            <person name="Gnerre S."/>
            <person name="Godfrey J."/>
            <person name="Good R."/>
            <person name="Gotea V."/>
            <person name="Gravely B."/>
            <person name="Greenberg A.J."/>
            <person name="Griffiths-Jones S."/>
            <person name="Gross S."/>
            <person name="Guigo R."/>
            <person name="Gustafson E.A."/>
            <person name="Haerty W."/>
            <person name="Hahn M.W."/>
            <person name="Halligan D.L."/>
            <person name="Halpern A.L."/>
            <person name="Halter G.M."/>
            <person name="Han M.V."/>
            <person name="Heger A."/>
            <person name="Hillier L."/>
            <person name="Hinrichs A.S."/>
            <person name="Holmes I."/>
            <person name="Hoskins R.A."/>
            <person name="Hubisz M.J."/>
            <person name="Hultmark D."/>
            <person name="Huntley M.A."/>
            <person name="Jaffe D.B."/>
            <person name="Jagadeeshan S."/>
            <person name="Jeck W.R."/>
            <person name="Johnson J."/>
            <person name="Jones C.D."/>
            <person name="Jordan W.C."/>
            <person name="Karpen G.H."/>
            <person name="Kataoka E."/>
            <person name="Keightley P.D."/>
            <person name="Kheradpour P."/>
            <person name="Kirkness E.F."/>
            <person name="Koerich L.B."/>
            <person name="Kristiansen K."/>
            <person name="Kudrna D."/>
            <person name="Kulathinal R.J."/>
            <person name="Kumar S."/>
            <person name="Kwok R."/>
            <person name="Lander E."/>
            <person name="Langley C.H."/>
            <person name="Lapoint R."/>
            <person name="Lazzaro B.P."/>
            <person name="Lee S.J."/>
            <person name="Levesque L."/>
            <person name="Li R."/>
            <person name="Lin C.F."/>
            <person name="Lin M.F."/>
            <person name="Lindblad-Toh K."/>
            <person name="Llopart A."/>
            <person name="Long M."/>
            <person name="Low L."/>
            <person name="Lozovsky E."/>
            <person name="Lu J."/>
            <person name="Luo M."/>
            <person name="Machado C.A."/>
            <person name="Makalowski W."/>
            <person name="Marzo M."/>
            <person name="Matsuda M."/>
            <person name="Matzkin L."/>
            <person name="McAllister B."/>
            <person name="McBride C.S."/>
            <person name="McKernan B."/>
            <person name="McKernan K."/>
            <person name="Mendez-Lago M."/>
            <person name="Minx P."/>
            <person name="Mollenhauer M.U."/>
            <person name="Montooth K."/>
            <person name="Mount S.M."/>
            <person name="Mu X."/>
            <person name="Myers E."/>
            <person name="Negre B."/>
            <person name="Newfeld S."/>
            <person name="Nielsen R."/>
            <person name="Noor M.A."/>
            <person name="O'Grady P."/>
            <person name="Pachter L."/>
            <person name="Papaceit M."/>
            <person name="Parisi M.J."/>
            <person name="Parisi M."/>
            <person name="Parts L."/>
            <person name="Pedersen J.S."/>
            <person name="Pesole G."/>
            <person name="Phillippy A.M."/>
            <person name="Ponting C.P."/>
            <person name="Pop M."/>
            <person name="Porcelli D."/>
            <person name="Powell J.R."/>
            <person name="Prohaska S."/>
            <person name="Pruitt K."/>
            <person name="Puig M."/>
            <person name="Quesneville H."/>
            <person name="Ram K.R."/>
            <person name="Rand D."/>
            <person name="Rasmussen M.D."/>
            <person name="Reed L.K."/>
            <person name="Reenan R."/>
            <person name="Reily A."/>
            <person name="Remington K.A."/>
            <person name="Rieger T.T."/>
            <person name="Ritchie M.G."/>
            <person name="Robin C."/>
            <person name="Rogers Y.H."/>
            <person name="Rohde C."/>
            <person name="Rozas J."/>
            <person name="Rubenfield M.J."/>
            <person name="Ruiz A."/>
            <person name="Russo S."/>
            <person name="Salzberg S.L."/>
            <person name="Sanchez-Gracia A."/>
            <person name="Saranga D.J."/>
            <person name="Sato H."/>
            <person name="Schaeffer S.W."/>
            <person name="Schatz M.C."/>
            <person name="Schlenke T."/>
            <person name="Schwartz R."/>
            <person name="Segarra C."/>
            <person name="Singh R.S."/>
            <person name="Sirot L."/>
            <person name="Sirota M."/>
            <person name="Sisneros N.B."/>
            <person name="Smith C.D."/>
            <person name="Smith T.F."/>
            <person name="Spieth J."/>
            <person name="Stage D.E."/>
            <person name="Stark A."/>
            <person name="Stephan W."/>
            <person name="Strausberg R.L."/>
            <person name="Strempel S."/>
            <person name="Sturgill D."/>
            <person name="Sutton G."/>
            <person name="Sutton G.G."/>
            <person name="Tao W."/>
            <person name="Teichmann S."/>
            <person name="Tobari Y.N."/>
            <person name="Tomimura Y."/>
            <person name="Tsolas J.M."/>
            <person name="Valente V.L."/>
            <person name="Venter E."/>
            <person name="Venter J.C."/>
            <person name="Vicario S."/>
            <person name="Vieira F.G."/>
            <person name="Vilella A.J."/>
            <person name="Villasante A."/>
            <person name="Walenz B."/>
            <person name="Wang J."/>
            <person name="Wasserman M."/>
            <person name="Watts T."/>
            <person name="Wilson D."/>
            <person name="Wilson R.K."/>
            <person name="Wing R.A."/>
            <person name="Wolfner M.F."/>
            <person name="Wong A."/>
            <person name="Wong G.K."/>
            <person name="Wu C.I."/>
            <person name="Wu G."/>
            <person name="Yamamoto D."/>
            <person name="Yang H.P."/>
            <person name="Yang S.P."/>
            <person name="Yorke J.A."/>
            <person name="Yoshida K."/>
            <person name="Zdobnov E."/>
            <person name="Zhang P."/>
            <person name="Zhang Y."/>
            <person name="Zimin A.V."/>
            <person name="Baldwin J."/>
            <person name="Abdouelleil A."/>
            <person name="Abdulkadir J."/>
            <person name="Abebe A."/>
            <person name="Abera B."/>
            <person name="Abreu J."/>
            <person name="Acer S.C."/>
            <person name="Aftuck L."/>
            <person name="Alexander A."/>
            <person name="An P."/>
            <person name="Anderson E."/>
            <person name="Anderson S."/>
            <person name="Arachi H."/>
            <person name="Azer M."/>
            <person name="Bachantsang P."/>
            <person name="Barry A."/>
            <person name="Bayul T."/>
            <person name="Berlin A."/>
            <person name="Bessette D."/>
            <person name="Bloom T."/>
            <person name="Blye J."/>
            <person name="Boguslavskiy L."/>
            <person name="Bonnet C."/>
            <person name="Boukhgalter B."/>
            <person name="Bourzgui I."/>
            <person name="Brown A."/>
            <person name="Cahill P."/>
            <person name="Channer S."/>
            <person name="Cheshatsang Y."/>
            <person name="Chuda L."/>
            <person name="Citroen M."/>
            <person name="Collymore A."/>
            <person name="Cooke P."/>
            <person name="Costello M."/>
            <person name="D'Aco K."/>
            <person name="Daza R."/>
            <person name="De Haan G."/>
            <person name="DeGray S."/>
            <person name="DeMaso C."/>
            <person name="Dhargay N."/>
            <person name="Dooley K."/>
            <person name="Dooley E."/>
            <person name="Doricent M."/>
            <person name="Dorje P."/>
            <person name="Dorjee K."/>
            <person name="Dupes A."/>
            <person name="Elong R."/>
            <person name="Falk J."/>
            <person name="Farina A."/>
            <person name="Faro S."/>
            <person name="Ferguson D."/>
            <person name="Fisher S."/>
            <person name="Foley C.D."/>
            <person name="Franke A."/>
            <person name="Friedrich D."/>
            <person name="Gadbois L."/>
            <person name="Gearin G."/>
            <person name="Gearin C.R."/>
            <person name="Giannoukos G."/>
            <person name="Goode T."/>
            <person name="Graham J."/>
            <person name="Grandbois E."/>
            <person name="Grewal S."/>
            <person name="Gyaltsen K."/>
            <person name="Hafez N."/>
            <person name="Hagos B."/>
            <person name="Hall J."/>
            <person name="Henson C."/>
            <person name="Hollinger A."/>
            <person name="Honan T."/>
            <person name="Huard M.D."/>
            <person name="Hughes L."/>
            <person name="Hurhula B."/>
            <person name="Husby M.E."/>
            <person name="Kamat A."/>
            <person name="Kanga B."/>
            <person name="Kashin S."/>
            <person name="Khazanovich D."/>
            <person name="Kisner P."/>
            <person name="Lance K."/>
            <person name="Lara M."/>
            <person name="Lee W."/>
            <person name="Lennon N."/>
            <person name="Letendre F."/>
            <person name="LeVine R."/>
            <person name="Lipovsky A."/>
            <person name="Liu X."/>
            <person name="Liu J."/>
            <person name="Liu S."/>
            <person name="Lokyitsang T."/>
            <person name="Lokyitsang Y."/>
            <person name="Lubonja R."/>
            <person name="Lui A."/>
            <person name="MacDonald P."/>
            <person name="Magnisalis V."/>
            <person name="Maru K."/>
            <person name="Matthews C."/>
            <person name="McCusker W."/>
            <person name="McDonough S."/>
            <person name="Mehta T."/>
            <person name="Meldrim J."/>
            <person name="Meneus L."/>
            <person name="Mihai O."/>
            <person name="Mihalev A."/>
            <person name="Mihova T."/>
            <person name="Mittelman R."/>
            <person name="Mlenga V."/>
            <person name="Montmayeur A."/>
            <person name="Mulrain L."/>
            <person name="Navidi A."/>
            <person name="Naylor J."/>
            <person name="Negash T."/>
            <person name="Nguyen T."/>
            <person name="Nguyen N."/>
            <person name="Nicol R."/>
            <person name="Norbu C."/>
            <person name="Norbu N."/>
            <person name="Novod N."/>
            <person name="O'Neill B."/>
            <person name="Osman S."/>
            <person name="Markiewicz E."/>
            <person name="Oyono O.L."/>
            <person name="Patti C."/>
            <person name="Phunkhang P."/>
            <person name="Pierre F."/>
            <person name="Priest M."/>
            <person name="Raghuraman S."/>
            <person name="Rege F."/>
            <person name="Reyes R."/>
            <person name="Rise C."/>
            <person name="Rogov P."/>
            <person name="Ross K."/>
            <person name="Ryan E."/>
            <person name="Settipalli S."/>
            <person name="Shea T."/>
            <person name="Sherpa N."/>
            <person name="Shi L."/>
            <person name="Shih D."/>
            <person name="Sparrow T."/>
            <person name="Spaulding J."/>
            <person name="Stalker J."/>
            <person name="Stange-Thomann N."/>
            <person name="Stavropoulos S."/>
            <person name="Stone C."/>
            <person name="Strader C."/>
            <person name="Tesfaye S."/>
            <person name="Thomson T."/>
            <person name="Thoulutsang Y."/>
            <person name="Thoulutsang D."/>
            <person name="Topham K."/>
            <person name="Topping I."/>
            <person name="Tsamla T."/>
            <person name="Vassiliev H."/>
            <person name="Vo A."/>
            <person name="Wangchuk T."/>
            <person name="Wangdi T."/>
            <person name="Weiand M."/>
            <person name="Wilkinson J."/>
            <person name="Wilson A."/>
            <person name="Yadav S."/>
            <person name="Young G."/>
            <person name="Yu Q."/>
            <person name="Zembek L."/>
            <person name="Zhong D."/>
            <person name="Zimmer A."/>
            <person name="Zwirko Z."/>
            <person name="Jaffe D.B."/>
            <person name="Alvarez P."/>
            <person name="Brockman W."/>
            <person name="Butler J."/>
            <person name="Chin C."/>
            <person name="Gnerre S."/>
            <person name="Grabherr M."/>
            <person name="Kleber M."/>
            <person name="Mauceli E."/>
            <person name="MacCallum I."/>
        </authorList>
    </citation>
    <scope>NUCLEOTIDE SEQUENCE [LARGE SCALE GENOMIC DNA]</scope>
    <source>
        <strain evidence="14">Tucson 15081-1352.22</strain>
    </source>
</reference>
<feature type="signal peptide" evidence="11">
    <location>
        <begin position="1"/>
        <end position="27"/>
    </location>
</feature>
<dbReference type="SUPFAM" id="SSF53187">
    <property type="entry name" value="Zn-dependent exopeptidases"/>
    <property type="match status" value="1"/>
</dbReference>
<proteinExistence type="inferred from homology"/>
<evidence type="ECO:0000313" key="13">
    <source>
        <dbReference type="EMBL" id="EDW17783.1"/>
    </source>
</evidence>
<dbReference type="InterPro" id="IPR000834">
    <property type="entry name" value="Peptidase_M14"/>
</dbReference>
<evidence type="ECO:0000256" key="7">
    <source>
        <dbReference type="ARBA" id="ARBA00022801"/>
    </source>
</evidence>
<dbReference type="GO" id="GO:0005615">
    <property type="term" value="C:extracellular space"/>
    <property type="evidence" value="ECO:0007669"/>
    <property type="project" value="TreeGrafter"/>
</dbReference>
<dbReference type="Pfam" id="PF00246">
    <property type="entry name" value="Peptidase_M14"/>
    <property type="match status" value="1"/>
</dbReference>
<dbReference type="PhylomeDB" id="B4KYR9"/>
<dbReference type="AlphaFoldDB" id="B4KYR9"/>
<evidence type="ECO:0000256" key="9">
    <source>
        <dbReference type="ARBA" id="ARBA00023049"/>
    </source>
</evidence>
<dbReference type="PROSITE" id="PS00132">
    <property type="entry name" value="CARBOXYPEPT_ZN_1"/>
    <property type="match status" value="1"/>
</dbReference>
<sequence length="391" mass="43718">MSGIENGLGVKLCLLILLITHLHQSLALGTSGVDAFKRRLRRQMALPLQLDDYLSYDEMLAYMAQLARAYSDYVTLQDVGVTYEQRPLKSLTVTNGDGRVGKKAILLIAGAHAREWLTPVAALYTLEQLVVRHEENAHLLQDYDWILLPQLNPDGYMFSRTVDRSWRNTRSPNGNNCFGTNLNRNYDIEWGQGYAELQDSCTDHYAGPKPFSAPESRAVRDIMQDLVQSNRGMLFMTLHTHHTTIYYSWAHTSASSANDKELHAVAEAGAVAIFNATGTRFAYGQYGKEDAFGGTSVDYAHSIGFPLSFALELSGERDGLTFDFWPPKHLLKDLAEESWVGISAMARKAIELYPPTRSLSVAKDYSASSSYSLTNMMKILLLMIIITVLSR</sequence>
<keyword evidence="14" id="KW-1185">Reference proteome</keyword>
<dbReference type="Proteomes" id="UP000009192">
    <property type="component" value="Unassembled WGS sequence"/>
</dbReference>
<evidence type="ECO:0000256" key="8">
    <source>
        <dbReference type="ARBA" id="ARBA00022833"/>
    </source>
</evidence>
<comment type="cofactor">
    <cofactor evidence="1">
        <name>Zn(2+)</name>
        <dbReference type="ChEBI" id="CHEBI:29105"/>
    </cofactor>
</comment>